<dbReference type="HOGENOM" id="CLU_3159468_0_0_6"/>
<keyword evidence="1" id="KW-0812">Transmembrane</keyword>
<proteinExistence type="predicted"/>
<evidence type="ECO:0000313" key="2">
    <source>
        <dbReference type="EMBL" id="CDG99353.1"/>
    </source>
</evidence>
<name>A0A077NLF9_XENBV</name>
<accession>A0A077NLF9</accession>
<sequence length="52" mass="5773">MNGFIYLSVINFYAIAIGLKLIAILYLFYIATSVIILDAFNQIGLLLNFSAV</sequence>
<dbReference type="Proteomes" id="UP000028511">
    <property type="component" value="Unassembled WGS sequence"/>
</dbReference>
<keyword evidence="1" id="KW-0472">Membrane</keyword>
<dbReference type="EMBL" id="CBSW010000302">
    <property type="protein sequence ID" value="CDG99353.1"/>
    <property type="molecule type" value="Genomic_DNA"/>
</dbReference>
<protein>
    <submittedName>
        <fullName evidence="2">Uncharacterized protein</fullName>
    </submittedName>
</protein>
<organism evidence="2">
    <name type="scientific">Xenorhabdus bovienii str. puntauvense</name>
    <dbReference type="NCBI Taxonomy" id="1398201"/>
    <lineage>
        <taxon>Bacteria</taxon>
        <taxon>Pseudomonadati</taxon>
        <taxon>Pseudomonadota</taxon>
        <taxon>Gammaproteobacteria</taxon>
        <taxon>Enterobacterales</taxon>
        <taxon>Morganellaceae</taxon>
        <taxon>Xenorhabdus</taxon>
    </lineage>
</organism>
<keyword evidence="1" id="KW-1133">Transmembrane helix</keyword>
<feature type="transmembrane region" description="Helical" evidence="1">
    <location>
        <begin position="12"/>
        <end position="37"/>
    </location>
</feature>
<comment type="caution">
    <text evidence="2">The sequence shown here is derived from an EMBL/GenBank/DDBJ whole genome shotgun (WGS) entry which is preliminary data.</text>
</comment>
<dbReference type="AlphaFoldDB" id="A0A077NLF9"/>
<reference evidence="2" key="1">
    <citation type="submission" date="2013-07" db="EMBL/GenBank/DDBJ databases">
        <title>Sub-species coevolution in mutualistic symbiosis.</title>
        <authorList>
            <person name="Murfin K."/>
            <person name="Klassen J."/>
            <person name="Lee M."/>
            <person name="Forst S."/>
            <person name="Stock P."/>
            <person name="Goodrich-Blair H."/>
        </authorList>
    </citation>
    <scope>NUCLEOTIDE SEQUENCE [LARGE SCALE GENOMIC DNA]</scope>
    <source>
        <strain evidence="2">Puntauvense</strain>
    </source>
</reference>
<evidence type="ECO:0000256" key="1">
    <source>
        <dbReference type="SAM" id="Phobius"/>
    </source>
</evidence>
<gene>
    <name evidence="2" type="ORF">XBP1_930068</name>
</gene>